<feature type="transmembrane region" description="Helical" evidence="1">
    <location>
        <begin position="104"/>
        <end position="125"/>
    </location>
</feature>
<dbReference type="PANTHER" id="PTHR22911:SF103">
    <property type="entry name" value="BLR2811 PROTEIN"/>
    <property type="match status" value="1"/>
</dbReference>
<evidence type="ECO:0000313" key="4">
    <source>
        <dbReference type="Proteomes" id="UP001596495"/>
    </source>
</evidence>
<dbReference type="EMBL" id="JBHTBX010000006">
    <property type="protein sequence ID" value="MFC7435066.1"/>
    <property type="molecule type" value="Genomic_DNA"/>
</dbReference>
<feature type="transmembrane region" description="Helical" evidence="1">
    <location>
        <begin position="161"/>
        <end position="180"/>
    </location>
</feature>
<dbReference type="RefSeq" id="WP_382257176.1">
    <property type="nucleotide sequence ID" value="NZ_JBHTBX010000006.1"/>
</dbReference>
<evidence type="ECO:0000256" key="1">
    <source>
        <dbReference type="SAM" id="Phobius"/>
    </source>
</evidence>
<comment type="caution">
    <text evidence="3">The sequence shown here is derived from an EMBL/GenBank/DDBJ whole genome shotgun (WGS) entry which is preliminary data.</text>
</comment>
<feature type="transmembrane region" description="Helical" evidence="1">
    <location>
        <begin position="220"/>
        <end position="241"/>
    </location>
</feature>
<evidence type="ECO:0000313" key="3">
    <source>
        <dbReference type="EMBL" id="MFC7435066.1"/>
    </source>
</evidence>
<feature type="domain" description="EamA" evidence="2">
    <location>
        <begin position="161"/>
        <end position="290"/>
    </location>
</feature>
<dbReference type="InterPro" id="IPR037185">
    <property type="entry name" value="EmrE-like"/>
</dbReference>
<evidence type="ECO:0000259" key="2">
    <source>
        <dbReference type="Pfam" id="PF00892"/>
    </source>
</evidence>
<proteinExistence type="predicted"/>
<sequence length="307" mass="32914">MPPTHHLTAPSNTNLRSIVAMLLAVGCFALMDAVLKALSARYPVLQIASLRGLTALPLVLLYIGWRRRWHSLWPVRWPLHLLRGLLGIIMLALFTRGVRELPLSAAYTIFFVSPLLITILSIPVLGERVPKAHWWAIAAGFVGVLIALQPGGTSLQAGMSWGGLAVLGAALCYAVAAVSGRLVSRTDSSESMILSLMLMMAVGAGVLAAPQWVPIQTADAGLLLALAITGFCGQLAITEAFRHGQASVVAPFEYTALAWGVGLDWLIWHSLPASHTWIGAAIVVASGVYIVRHEQRISRVHANADHP</sequence>
<keyword evidence="1" id="KW-1133">Transmembrane helix</keyword>
<dbReference type="SUPFAM" id="SSF103481">
    <property type="entry name" value="Multidrug resistance efflux transporter EmrE"/>
    <property type="match status" value="2"/>
</dbReference>
<dbReference type="Gene3D" id="1.10.3730.20">
    <property type="match status" value="1"/>
</dbReference>
<keyword evidence="1" id="KW-0812">Transmembrane</keyword>
<protein>
    <submittedName>
        <fullName evidence="3">DMT family transporter</fullName>
    </submittedName>
</protein>
<keyword evidence="4" id="KW-1185">Reference proteome</keyword>
<feature type="transmembrane region" description="Helical" evidence="1">
    <location>
        <begin position="248"/>
        <end position="268"/>
    </location>
</feature>
<name>A0ABW2RAI6_9BURK</name>
<feature type="transmembrane region" description="Helical" evidence="1">
    <location>
        <begin position="77"/>
        <end position="98"/>
    </location>
</feature>
<dbReference type="Pfam" id="PF00892">
    <property type="entry name" value="EamA"/>
    <property type="match status" value="2"/>
</dbReference>
<feature type="transmembrane region" description="Helical" evidence="1">
    <location>
        <begin position="18"/>
        <end position="38"/>
    </location>
</feature>
<dbReference type="Proteomes" id="UP001596495">
    <property type="component" value="Unassembled WGS sequence"/>
</dbReference>
<organism evidence="3 4">
    <name type="scientific">Hydrogenophaga bisanensis</name>
    <dbReference type="NCBI Taxonomy" id="439611"/>
    <lineage>
        <taxon>Bacteria</taxon>
        <taxon>Pseudomonadati</taxon>
        <taxon>Pseudomonadota</taxon>
        <taxon>Betaproteobacteria</taxon>
        <taxon>Burkholderiales</taxon>
        <taxon>Comamonadaceae</taxon>
        <taxon>Hydrogenophaga</taxon>
    </lineage>
</organism>
<feature type="transmembrane region" description="Helical" evidence="1">
    <location>
        <begin position="44"/>
        <end position="65"/>
    </location>
</feature>
<reference evidence="4" key="1">
    <citation type="journal article" date="2019" name="Int. J. Syst. Evol. Microbiol.">
        <title>The Global Catalogue of Microorganisms (GCM) 10K type strain sequencing project: providing services to taxonomists for standard genome sequencing and annotation.</title>
        <authorList>
            <consortium name="The Broad Institute Genomics Platform"/>
            <consortium name="The Broad Institute Genome Sequencing Center for Infectious Disease"/>
            <person name="Wu L."/>
            <person name="Ma J."/>
        </authorList>
    </citation>
    <scope>NUCLEOTIDE SEQUENCE [LARGE SCALE GENOMIC DNA]</scope>
    <source>
        <strain evidence="4">CCUG 54518</strain>
    </source>
</reference>
<gene>
    <name evidence="3" type="ORF">ACFQNJ_11175</name>
</gene>
<feature type="transmembrane region" description="Helical" evidence="1">
    <location>
        <begin position="132"/>
        <end position="149"/>
    </location>
</feature>
<keyword evidence="1" id="KW-0472">Membrane</keyword>
<accession>A0ABW2RAI6</accession>
<dbReference type="PANTHER" id="PTHR22911">
    <property type="entry name" value="ACYL-MALONYL CONDENSING ENZYME-RELATED"/>
    <property type="match status" value="1"/>
</dbReference>
<feature type="domain" description="EamA" evidence="2">
    <location>
        <begin position="17"/>
        <end position="147"/>
    </location>
</feature>
<dbReference type="InterPro" id="IPR000620">
    <property type="entry name" value="EamA_dom"/>
</dbReference>
<feature type="transmembrane region" description="Helical" evidence="1">
    <location>
        <begin position="274"/>
        <end position="291"/>
    </location>
</feature>
<feature type="transmembrane region" description="Helical" evidence="1">
    <location>
        <begin position="192"/>
        <end position="214"/>
    </location>
</feature>